<dbReference type="OMA" id="EEDDPAW"/>
<feature type="region of interest" description="Disordered" evidence="4">
    <location>
        <begin position="122"/>
        <end position="192"/>
    </location>
</feature>
<dbReference type="GO" id="GO:0061630">
    <property type="term" value="F:ubiquitin protein ligase activity"/>
    <property type="evidence" value="ECO:0000318"/>
    <property type="project" value="GO_Central"/>
</dbReference>
<dbReference type="GO" id="GO:1902042">
    <property type="term" value="P:negative regulation of extrinsic apoptotic signaling pathway via death domain receptors"/>
    <property type="evidence" value="ECO:0000318"/>
    <property type="project" value="GO_Central"/>
</dbReference>
<dbReference type="SUPFAM" id="SSF68906">
    <property type="entry name" value="SAP domain"/>
    <property type="match status" value="1"/>
</dbReference>
<dbReference type="PANTHER" id="PTHR14879">
    <property type="entry name" value="CASPASE REGULATOR, RING FINGER DOMAIN-CONTAINING"/>
    <property type="match status" value="1"/>
</dbReference>
<keyword evidence="1 3" id="KW-0479">Metal-binding</keyword>
<reference evidence="6 7" key="1">
    <citation type="journal article" date="2008" name="Nature">
        <title>The genome of the model beetle and pest Tribolium castaneum.</title>
        <authorList>
            <consortium name="Tribolium Genome Sequencing Consortium"/>
            <person name="Richards S."/>
            <person name="Gibbs R.A."/>
            <person name="Weinstock G.M."/>
            <person name="Brown S.J."/>
            <person name="Denell R."/>
            <person name="Beeman R.W."/>
            <person name="Gibbs R."/>
            <person name="Beeman R.W."/>
            <person name="Brown S.J."/>
            <person name="Bucher G."/>
            <person name="Friedrich M."/>
            <person name="Grimmelikhuijzen C.J."/>
            <person name="Klingler M."/>
            <person name="Lorenzen M."/>
            <person name="Richards S."/>
            <person name="Roth S."/>
            <person name="Schroder R."/>
            <person name="Tautz D."/>
            <person name="Zdobnov E.M."/>
            <person name="Muzny D."/>
            <person name="Gibbs R.A."/>
            <person name="Weinstock G.M."/>
            <person name="Attaway T."/>
            <person name="Bell S."/>
            <person name="Buhay C.J."/>
            <person name="Chandrabose M.N."/>
            <person name="Chavez D."/>
            <person name="Clerk-Blankenburg K.P."/>
            <person name="Cree A."/>
            <person name="Dao M."/>
            <person name="Davis C."/>
            <person name="Chacko J."/>
            <person name="Dinh H."/>
            <person name="Dugan-Rocha S."/>
            <person name="Fowler G."/>
            <person name="Garner T.T."/>
            <person name="Garnes J."/>
            <person name="Gnirke A."/>
            <person name="Hawes A."/>
            <person name="Hernandez J."/>
            <person name="Hines S."/>
            <person name="Holder M."/>
            <person name="Hume J."/>
            <person name="Jhangiani S.N."/>
            <person name="Joshi V."/>
            <person name="Khan Z.M."/>
            <person name="Jackson L."/>
            <person name="Kovar C."/>
            <person name="Kowis A."/>
            <person name="Lee S."/>
            <person name="Lewis L.R."/>
            <person name="Margolis J."/>
            <person name="Morgan M."/>
            <person name="Nazareth L.V."/>
            <person name="Nguyen N."/>
            <person name="Okwuonu G."/>
            <person name="Parker D."/>
            <person name="Richards S."/>
            <person name="Ruiz S.J."/>
            <person name="Santibanez J."/>
            <person name="Savard J."/>
            <person name="Scherer S.E."/>
            <person name="Schneider B."/>
            <person name="Sodergren E."/>
            <person name="Tautz D."/>
            <person name="Vattahil S."/>
            <person name="Villasana D."/>
            <person name="White C.S."/>
            <person name="Wright R."/>
            <person name="Park Y."/>
            <person name="Beeman R.W."/>
            <person name="Lord J."/>
            <person name="Oppert B."/>
            <person name="Lorenzen M."/>
            <person name="Brown S."/>
            <person name="Wang L."/>
            <person name="Savard J."/>
            <person name="Tautz D."/>
            <person name="Richards S."/>
            <person name="Weinstock G."/>
            <person name="Gibbs R.A."/>
            <person name="Liu Y."/>
            <person name="Worley K."/>
            <person name="Weinstock G."/>
            <person name="Elsik C.G."/>
            <person name="Reese J.T."/>
            <person name="Elhaik E."/>
            <person name="Landan G."/>
            <person name="Graur D."/>
            <person name="Arensburger P."/>
            <person name="Atkinson P."/>
            <person name="Beeman R.W."/>
            <person name="Beidler J."/>
            <person name="Brown S.J."/>
            <person name="Demuth J.P."/>
            <person name="Drury D.W."/>
            <person name="Du Y.Z."/>
            <person name="Fujiwara H."/>
            <person name="Lorenzen M."/>
            <person name="Maselli V."/>
            <person name="Osanai M."/>
            <person name="Park Y."/>
            <person name="Robertson H.M."/>
            <person name="Tu Z."/>
            <person name="Wang J.J."/>
            <person name="Wang S."/>
            <person name="Richards S."/>
            <person name="Song H."/>
            <person name="Zhang L."/>
            <person name="Sodergren E."/>
            <person name="Werner D."/>
            <person name="Stanke M."/>
            <person name="Morgenstern B."/>
            <person name="Solovyev V."/>
            <person name="Kosarev P."/>
            <person name="Brown G."/>
            <person name="Chen H.C."/>
            <person name="Ermolaeva O."/>
            <person name="Hlavina W."/>
            <person name="Kapustin Y."/>
            <person name="Kiryutin B."/>
            <person name="Kitts P."/>
            <person name="Maglott D."/>
            <person name="Pruitt K."/>
            <person name="Sapojnikov V."/>
            <person name="Souvorov A."/>
            <person name="Mackey A.J."/>
            <person name="Waterhouse R.M."/>
            <person name="Wyder S."/>
            <person name="Zdobnov E.M."/>
            <person name="Zdobnov E.M."/>
            <person name="Wyder S."/>
            <person name="Kriventseva E.V."/>
            <person name="Kadowaki T."/>
            <person name="Bork P."/>
            <person name="Aranda M."/>
            <person name="Bao R."/>
            <person name="Beermann A."/>
            <person name="Berns N."/>
            <person name="Bolognesi R."/>
            <person name="Bonneton F."/>
            <person name="Bopp D."/>
            <person name="Brown S.J."/>
            <person name="Bucher G."/>
            <person name="Butts T."/>
            <person name="Chaumot A."/>
            <person name="Denell R.E."/>
            <person name="Ferrier D.E."/>
            <person name="Friedrich M."/>
            <person name="Gordon C.M."/>
            <person name="Jindra M."/>
            <person name="Klingler M."/>
            <person name="Lan Q."/>
            <person name="Lattorff H.M."/>
            <person name="Laudet V."/>
            <person name="von Levetsow C."/>
            <person name="Liu Z."/>
            <person name="Lutz R."/>
            <person name="Lynch J.A."/>
            <person name="da Fonseca R.N."/>
            <person name="Posnien N."/>
            <person name="Reuter R."/>
            <person name="Roth S."/>
            <person name="Savard J."/>
            <person name="Schinko J.B."/>
            <person name="Schmitt C."/>
            <person name="Schoppmeier M."/>
            <person name="Schroder R."/>
            <person name="Shippy T.D."/>
            <person name="Simonnet F."/>
            <person name="Marques-Souza H."/>
            <person name="Tautz D."/>
            <person name="Tomoyasu Y."/>
            <person name="Trauner J."/>
            <person name="Van der Zee M."/>
            <person name="Vervoort M."/>
            <person name="Wittkopp N."/>
            <person name="Wimmer E.A."/>
            <person name="Yang X."/>
            <person name="Jones A.K."/>
            <person name="Sattelle D.B."/>
            <person name="Ebert P.R."/>
            <person name="Nelson D."/>
            <person name="Scott J.G."/>
            <person name="Beeman R.W."/>
            <person name="Muthukrishnan S."/>
            <person name="Kramer K.J."/>
            <person name="Arakane Y."/>
            <person name="Beeman R.W."/>
            <person name="Zhu Q."/>
            <person name="Hogenkamp D."/>
            <person name="Dixit R."/>
            <person name="Oppert B."/>
            <person name="Jiang H."/>
            <person name="Zou Z."/>
            <person name="Marshall J."/>
            <person name="Elpidina E."/>
            <person name="Vinokurov K."/>
            <person name="Oppert C."/>
            <person name="Zou Z."/>
            <person name="Evans J."/>
            <person name="Lu Z."/>
            <person name="Zhao P."/>
            <person name="Sumathipala N."/>
            <person name="Altincicek B."/>
            <person name="Vilcinskas A."/>
            <person name="Williams M."/>
            <person name="Hultmark D."/>
            <person name="Hetru C."/>
            <person name="Jiang H."/>
            <person name="Grimmelikhuijzen C.J."/>
            <person name="Hauser F."/>
            <person name="Cazzamali G."/>
            <person name="Williamson M."/>
            <person name="Park Y."/>
            <person name="Li B."/>
            <person name="Tanaka Y."/>
            <person name="Predel R."/>
            <person name="Neupert S."/>
            <person name="Schachtner J."/>
            <person name="Verleyen P."/>
            <person name="Raible F."/>
            <person name="Bork P."/>
            <person name="Friedrich M."/>
            <person name="Walden K.K."/>
            <person name="Robertson H.M."/>
            <person name="Angeli S."/>
            <person name="Foret S."/>
            <person name="Bucher G."/>
            <person name="Schuetz S."/>
            <person name="Maleszka R."/>
            <person name="Wimmer E.A."/>
            <person name="Beeman R.W."/>
            <person name="Lorenzen M."/>
            <person name="Tomoyasu Y."/>
            <person name="Miller S.C."/>
            <person name="Grossmann D."/>
            <person name="Bucher G."/>
        </authorList>
    </citation>
    <scope>NUCLEOTIDE SEQUENCE [LARGE SCALE GENOMIC DNA]</scope>
    <source>
        <strain evidence="6 7">Georgia GA2</strain>
    </source>
</reference>
<evidence type="ECO:0000313" key="6">
    <source>
        <dbReference type="EMBL" id="EFA09446.1"/>
    </source>
</evidence>
<protein>
    <submittedName>
        <fullName evidence="6">E3 ubiquitin-protein ligase rififylin-like Protein</fullName>
    </submittedName>
</protein>
<proteinExistence type="predicted"/>
<reference evidence="6 7" key="2">
    <citation type="journal article" date="2010" name="Nucleic Acids Res.">
        <title>BeetleBase in 2010: revisions to provide comprehensive genomic information for Tribolium castaneum.</title>
        <authorList>
            <person name="Kim H.S."/>
            <person name="Murphy T."/>
            <person name="Xia J."/>
            <person name="Caragea D."/>
            <person name="Park Y."/>
            <person name="Beeman R.W."/>
            <person name="Lorenzen M.D."/>
            <person name="Butcher S."/>
            <person name="Manak J.R."/>
            <person name="Brown S.J."/>
        </authorList>
    </citation>
    <scope>GENOME REANNOTATION</scope>
    <source>
        <strain evidence="6 7">Georgia GA2</strain>
    </source>
</reference>
<dbReference type="Proteomes" id="UP000007266">
    <property type="component" value="Linkage group 9"/>
</dbReference>
<dbReference type="GO" id="GO:0005886">
    <property type="term" value="C:plasma membrane"/>
    <property type="evidence" value="ECO:0000318"/>
    <property type="project" value="GO_Central"/>
</dbReference>
<dbReference type="GO" id="GO:0005737">
    <property type="term" value="C:cytoplasm"/>
    <property type="evidence" value="ECO:0000318"/>
    <property type="project" value="GO_Central"/>
</dbReference>
<dbReference type="FunCoup" id="D6X2I4">
    <property type="interactions" value="1359"/>
</dbReference>
<dbReference type="OrthoDB" id="3045089at2759"/>
<feature type="compositionally biased region" description="Pro residues" evidence="4">
    <location>
        <begin position="167"/>
        <end position="182"/>
    </location>
</feature>
<dbReference type="Pfam" id="PF23632">
    <property type="entry name" value="SAP_RNF34_RFFL"/>
    <property type="match status" value="1"/>
</dbReference>
<feature type="compositionally biased region" description="Polar residues" evidence="4">
    <location>
        <begin position="137"/>
        <end position="159"/>
    </location>
</feature>
<keyword evidence="7" id="KW-1185">Reference proteome</keyword>
<dbReference type="SUPFAM" id="SSF57850">
    <property type="entry name" value="RING/U-box"/>
    <property type="match status" value="1"/>
</dbReference>
<dbReference type="AlphaFoldDB" id="D6X2I4"/>
<dbReference type="GO" id="GO:0043161">
    <property type="term" value="P:proteasome-mediated ubiquitin-dependent protein catabolic process"/>
    <property type="evidence" value="ECO:0000318"/>
    <property type="project" value="GO_Central"/>
</dbReference>
<evidence type="ECO:0000256" key="4">
    <source>
        <dbReference type="SAM" id="MobiDB-lite"/>
    </source>
</evidence>
<dbReference type="eggNOG" id="KOG4275">
    <property type="taxonomic scope" value="Eukaryota"/>
</dbReference>
<gene>
    <name evidence="6" type="primary">AUGUSTUS-3.0.2_10661</name>
    <name evidence="6" type="ORF">TcasGA2_TC010661</name>
</gene>
<dbReference type="InParanoid" id="D6X2I4"/>
<dbReference type="GO" id="GO:0008270">
    <property type="term" value="F:zinc ion binding"/>
    <property type="evidence" value="ECO:0007669"/>
    <property type="project" value="UniProtKB-KW"/>
</dbReference>
<evidence type="ECO:0000256" key="3">
    <source>
        <dbReference type="PROSITE-ProRule" id="PRU00175"/>
    </source>
</evidence>
<dbReference type="PhylomeDB" id="D6X2I4"/>
<dbReference type="InterPro" id="IPR013083">
    <property type="entry name" value="Znf_RING/FYVE/PHD"/>
</dbReference>
<dbReference type="Pfam" id="PF22968">
    <property type="entry name" value="RNF34L-like_3rd"/>
    <property type="match status" value="1"/>
</dbReference>
<dbReference type="InterPro" id="IPR001841">
    <property type="entry name" value="Znf_RING"/>
</dbReference>
<evidence type="ECO:0000313" key="7">
    <source>
        <dbReference type="Proteomes" id="UP000007266"/>
    </source>
</evidence>
<dbReference type="KEGG" id="tca:655400"/>
<evidence type="ECO:0000256" key="1">
    <source>
        <dbReference type="ARBA" id="ARBA00022771"/>
    </source>
</evidence>
<dbReference type="Gene3D" id="1.10.720.140">
    <property type="match status" value="1"/>
</dbReference>
<dbReference type="InterPro" id="IPR036361">
    <property type="entry name" value="SAP_dom_sf"/>
</dbReference>
<name>D6X2I4_TRICA</name>
<feature type="compositionally biased region" description="Basic and acidic residues" evidence="4">
    <location>
        <begin position="122"/>
        <end position="131"/>
    </location>
</feature>
<accession>D6X2I4</accession>
<dbReference type="HOGENOM" id="CLU_041431_0_0_1"/>
<evidence type="ECO:0000259" key="5">
    <source>
        <dbReference type="PROSITE" id="PS50089"/>
    </source>
</evidence>
<dbReference type="Gene3D" id="3.30.40.10">
    <property type="entry name" value="Zinc/RING finger domain, C3HC4 (zinc finger)"/>
    <property type="match status" value="1"/>
</dbReference>
<keyword evidence="1 3" id="KW-0863">Zinc-finger</keyword>
<dbReference type="InterPro" id="IPR051728">
    <property type="entry name" value="RING-FYVE_E3_ubiquitin-ligase"/>
</dbReference>
<organism evidence="6 7">
    <name type="scientific">Tribolium castaneum</name>
    <name type="common">Red flour beetle</name>
    <dbReference type="NCBI Taxonomy" id="7070"/>
    <lineage>
        <taxon>Eukaryota</taxon>
        <taxon>Metazoa</taxon>
        <taxon>Ecdysozoa</taxon>
        <taxon>Arthropoda</taxon>
        <taxon>Hexapoda</taxon>
        <taxon>Insecta</taxon>
        <taxon>Pterygota</taxon>
        <taxon>Neoptera</taxon>
        <taxon>Endopterygota</taxon>
        <taxon>Coleoptera</taxon>
        <taxon>Polyphaga</taxon>
        <taxon>Cucujiformia</taxon>
        <taxon>Tenebrionidae</taxon>
        <taxon>Tenebrionidae incertae sedis</taxon>
        <taxon>Tribolium</taxon>
    </lineage>
</organism>
<sequence length="309" mass="35020">MRCKQCGSSFRLSIWIMQCGECKEQYCTKCMKRMNGICYCEKCTILITRPPDINKLMKLKSKDLQEYLNRHNVTTFGLVEKRELVEVLCNRAIPVKSTKSSTVLNKIFSNFESVLSLPDRLNSQERHRSPPERPVFASSSSGNLFTDPRFSQSQNSNTLPKERRAPPPRPPQPSVVPEPPQPTTSTAESSPILRKIPKLADYATAEDLGSLSAKELKTLLAYNRVDYKGCVEKGELLEKAERLWQDNLKQKQELPENVEDLCKLCMDAPLDCVLLECGHIATCINCGKKLAECPICRQYVSRVVRTFKA</sequence>
<keyword evidence="2" id="KW-0862">Zinc</keyword>
<dbReference type="PANTHER" id="PTHR14879:SF15">
    <property type="entry name" value="E3 UBIQUITIN-PROTEIN LIGASE RIFIFYLIN-LIKE PROTEIN"/>
    <property type="match status" value="1"/>
</dbReference>
<dbReference type="CDD" id="cd16500">
    <property type="entry name" value="RING-HC_CARP"/>
    <property type="match status" value="1"/>
</dbReference>
<feature type="domain" description="RING-type" evidence="5">
    <location>
        <begin position="262"/>
        <end position="297"/>
    </location>
</feature>
<evidence type="ECO:0000256" key="2">
    <source>
        <dbReference type="ARBA" id="ARBA00022833"/>
    </source>
</evidence>
<dbReference type="Pfam" id="PF13920">
    <property type="entry name" value="zf-C3HC4_3"/>
    <property type="match status" value="1"/>
</dbReference>
<dbReference type="PROSITE" id="PS50089">
    <property type="entry name" value="ZF_RING_2"/>
    <property type="match status" value="1"/>
</dbReference>
<dbReference type="STRING" id="7070.D6X2I4"/>
<dbReference type="InterPro" id="IPR057299">
    <property type="entry name" value="RNF34_RFFL_SAP"/>
</dbReference>
<dbReference type="FunFam" id="3.30.40.10:FF:000110">
    <property type="entry name" value="E3 ubiquitin-protein ligase RNF34 isoform X1"/>
    <property type="match status" value="1"/>
</dbReference>
<dbReference type="EMBL" id="KQ971372">
    <property type="protein sequence ID" value="EFA09446.1"/>
    <property type="molecule type" value="Genomic_DNA"/>
</dbReference>
<dbReference type="SMART" id="SM00184">
    <property type="entry name" value="RING"/>
    <property type="match status" value="1"/>
</dbReference>
<dbReference type="InterPro" id="IPR055111">
    <property type="entry name" value="RNF34_RFFL_HeH"/>
</dbReference>